<dbReference type="Proteomes" id="UP001160519">
    <property type="component" value="Unassembled WGS sequence"/>
</dbReference>
<dbReference type="Gene3D" id="3.90.640.10">
    <property type="entry name" value="Actin, Chain A, domain 4"/>
    <property type="match status" value="1"/>
</dbReference>
<name>A0AA43THK5_9GAMM</name>
<keyword evidence="5" id="KW-1185">Reference proteome</keyword>
<dbReference type="PROSITE" id="PS00329">
    <property type="entry name" value="HSP70_2"/>
    <property type="match status" value="1"/>
</dbReference>
<dbReference type="PROSITE" id="PS01036">
    <property type="entry name" value="HSP70_3"/>
    <property type="match status" value="1"/>
</dbReference>
<evidence type="ECO:0000256" key="2">
    <source>
        <dbReference type="ARBA" id="ARBA00022741"/>
    </source>
</evidence>
<dbReference type="AlphaFoldDB" id="A0AA43THK5"/>
<accession>A0AA43THK5</accession>
<gene>
    <name evidence="4" type="ORF">PSU93_04730</name>
</gene>
<dbReference type="GO" id="GO:0140662">
    <property type="term" value="F:ATP-dependent protein folding chaperone"/>
    <property type="evidence" value="ECO:0007669"/>
    <property type="project" value="InterPro"/>
</dbReference>
<dbReference type="InterPro" id="IPR018181">
    <property type="entry name" value="Heat_shock_70_CS"/>
</dbReference>
<keyword evidence="2" id="KW-0547">Nucleotide-binding</keyword>
<sequence length="432" mass="47712">MNTLKMHRANEIACGIDFGTSNTTVAIANGRDESITLVPVEEQHLTIPSTIFFPAEDPAVFFGRKAINAYVAREEGRFMRSFKRVLGTSLMKEGTTISGRTTRFEHIIGHFIEHIKNKAELLADRDIENVVAGRPVHFIDGNDKADKEAEGQLEAIFVSAGFKNIRFQYEPIAAAFAHELNSGDTERLAVVIDIGGGTSDFTIMRLSGRYIKKQDRQEDILANAGTRIGGNDFDRSLSLKCFMPLLGLGSFWGSKGLGFPITPFFDLSELSKIQYMYAKKYKRDLRALISQSNDKVLTHRLLSIVEEELGHTLMSRVEESKIQLSSSEQTTADLAFIEANLQAPIDRAELEESLYGNIESIQKTIHECVVMAGVKADDVALVILTGGGTAIPIIQQITHRIFPHAEISEGNRLSSVGFGLACDARRCYLGGH</sequence>
<dbReference type="InterPro" id="IPR013126">
    <property type="entry name" value="Hsp_70_fam"/>
</dbReference>
<dbReference type="SUPFAM" id="SSF53067">
    <property type="entry name" value="Actin-like ATPase domain"/>
    <property type="match status" value="2"/>
</dbReference>
<organism evidence="4 5">
    <name type="scientific">Candidatus Methylobacter titanis</name>
    <dbReference type="NCBI Taxonomy" id="3053457"/>
    <lineage>
        <taxon>Bacteria</taxon>
        <taxon>Pseudomonadati</taxon>
        <taxon>Pseudomonadota</taxon>
        <taxon>Gammaproteobacteria</taxon>
        <taxon>Methylococcales</taxon>
        <taxon>Methylococcaceae</taxon>
        <taxon>Methylobacter</taxon>
    </lineage>
</organism>
<dbReference type="CDD" id="cd10231">
    <property type="entry name" value="ASKHA_NBD_HSP70_YegD-like"/>
    <property type="match status" value="1"/>
</dbReference>
<dbReference type="Gene3D" id="3.30.420.40">
    <property type="match status" value="4"/>
</dbReference>
<dbReference type="InterPro" id="IPR043129">
    <property type="entry name" value="ATPase_NBD"/>
</dbReference>
<evidence type="ECO:0000256" key="1">
    <source>
        <dbReference type="ARBA" id="ARBA00007381"/>
    </source>
</evidence>
<evidence type="ECO:0000313" key="4">
    <source>
        <dbReference type="EMBL" id="MDI1230439.1"/>
    </source>
</evidence>
<protein>
    <submittedName>
        <fullName evidence="4">Hsp70 family protein</fullName>
    </submittedName>
</protein>
<dbReference type="EMBL" id="JAQSDF010000009">
    <property type="protein sequence ID" value="MDI1230439.1"/>
    <property type="molecule type" value="Genomic_DNA"/>
</dbReference>
<dbReference type="Pfam" id="PF00012">
    <property type="entry name" value="HSP70"/>
    <property type="match status" value="3"/>
</dbReference>
<evidence type="ECO:0000256" key="3">
    <source>
        <dbReference type="ARBA" id="ARBA00022840"/>
    </source>
</evidence>
<comment type="similarity">
    <text evidence="1">Belongs to the heat shock protein 70 family.</text>
</comment>
<dbReference type="PANTHER" id="PTHR19375">
    <property type="entry name" value="HEAT SHOCK PROTEIN 70KDA"/>
    <property type="match status" value="1"/>
</dbReference>
<evidence type="ECO:0000313" key="5">
    <source>
        <dbReference type="Proteomes" id="UP001160519"/>
    </source>
</evidence>
<proteinExistence type="inferred from homology"/>
<dbReference type="GO" id="GO:0005524">
    <property type="term" value="F:ATP binding"/>
    <property type="evidence" value="ECO:0007669"/>
    <property type="project" value="UniProtKB-KW"/>
</dbReference>
<keyword evidence="3" id="KW-0067">ATP-binding</keyword>
<reference evidence="4" key="1">
    <citation type="submission" date="2023-01" db="EMBL/GenBank/DDBJ databases">
        <title>Biogeochemical cycle of methane in antarctic sediments.</title>
        <authorList>
            <person name="Roldan D.M."/>
            <person name="Menes R.J."/>
        </authorList>
    </citation>
    <scope>NUCLEOTIDE SEQUENCE [LARGE SCALE GENOMIC DNA]</scope>
    <source>
        <strain evidence="4">K-2018 MAG008</strain>
    </source>
</reference>
<dbReference type="InterPro" id="IPR042054">
    <property type="entry name" value="YegD-like"/>
</dbReference>
<comment type="caution">
    <text evidence="4">The sequence shown here is derived from an EMBL/GenBank/DDBJ whole genome shotgun (WGS) entry which is preliminary data.</text>
</comment>